<feature type="non-terminal residue" evidence="1">
    <location>
        <position position="97"/>
    </location>
</feature>
<organism evidence="1 2">
    <name type="scientific">Racocetra persica</name>
    <dbReference type="NCBI Taxonomy" id="160502"/>
    <lineage>
        <taxon>Eukaryota</taxon>
        <taxon>Fungi</taxon>
        <taxon>Fungi incertae sedis</taxon>
        <taxon>Mucoromycota</taxon>
        <taxon>Glomeromycotina</taxon>
        <taxon>Glomeromycetes</taxon>
        <taxon>Diversisporales</taxon>
        <taxon>Gigasporaceae</taxon>
        <taxon>Racocetra</taxon>
    </lineage>
</organism>
<accession>A0ACA9SS40</accession>
<feature type="non-terminal residue" evidence="1">
    <location>
        <position position="1"/>
    </location>
</feature>
<dbReference type="EMBL" id="CAJVQC010155436">
    <property type="protein sequence ID" value="CAG8847331.1"/>
    <property type="molecule type" value="Genomic_DNA"/>
</dbReference>
<evidence type="ECO:0000313" key="1">
    <source>
        <dbReference type="EMBL" id="CAG8847331.1"/>
    </source>
</evidence>
<proteinExistence type="predicted"/>
<dbReference type="Proteomes" id="UP000789920">
    <property type="component" value="Unassembled WGS sequence"/>
</dbReference>
<comment type="caution">
    <text evidence="1">The sequence shown here is derived from an EMBL/GenBank/DDBJ whole genome shotgun (WGS) entry which is preliminary data.</text>
</comment>
<name>A0ACA9SS40_9GLOM</name>
<reference evidence="1" key="1">
    <citation type="submission" date="2021-06" db="EMBL/GenBank/DDBJ databases">
        <authorList>
            <person name="Kallberg Y."/>
            <person name="Tangrot J."/>
            <person name="Rosling A."/>
        </authorList>
    </citation>
    <scope>NUCLEOTIDE SEQUENCE</scope>
    <source>
        <strain evidence="1">MA461A</strain>
    </source>
</reference>
<gene>
    <name evidence="1" type="ORF">RPERSI_LOCUS34582</name>
</gene>
<sequence length="97" mass="11367">NLEIHMDRTINPYCALSLFANASLKSLEHSIKLHFDYNETSKLKFNLSNQIFESIFYKSNRVVDFVLCLCNNSSPSIERKEILLRNYPRLRINVLNS</sequence>
<evidence type="ECO:0000313" key="2">
    <source>
        <dbReference type="Proteomes" id="UP000789920"/>
    </source>
</evidence>
<protein>
    <submittedName>
        <fullName evidence="1">26192_t:CDS:1</fullName>
    </submittedName>
</protein>
<keyword evidence="2" id="KW-1185">Reference proteome</keyword>